<evidence type="ECO:0000313" key="1">
    <source>
        <dbReference type="EMBL" id="CAB4775665.1"/>
    </source>
</evidence>
<organism evidence="1">
    <name type="scientific">freshwater metagenome</name>
    <dbReference type="NCBI Taxonomy" id="449393"/>
    <lineage>
        <taxon>unclassified sequences</taxon>
        <taxon>metagenomes</taxon>
        <taxon>ecological metagenomes</taxon>
    </lineage>
</organism>
<gene>
    <name evidence="1" type="ORF">UFOPK2925_00522</name>
</gene>
<name>A0A6J6VXA0_9ZZZZ</name>
<protein>
    <submittedName>
        <fullName evidence="1">Unannotated protein</fullName>
    </submittedName>
</protein>
<sequence>MKTRNLRIAAIGFCVLLAASVFISSPQSASALDSSRAARAEELNAPHLIRAICSSSNALVTRTRDLAHTRTEFADELKSRRTQRTLLAARITALANSAAASRAQIMEIRRGAGPRYAAQLRGIGVALGRAETHLREISSRVANLPIGDRDNWAVSLRDLSNEKGYADGTAALSSFKKAAFTGPIGIRLKTLARREPLCDALLSSL</sequence>
<proteinExistence type="predicted"/>
<accession>A0A6J6VXA0</accession>
<dbReference type="EMBL" id="CAEZZU010000056">
    <property type="protein sequence ID" value="CAB4775665.1"/>
    <property type="molecule type" value="Genomic_DNA"/>
</dbReference>
<reference evidence="1" key="1">
    <citation type="submission" date="2020-05" db="EMBL/GenBank/DDBJ databases">
        <authorList>
            <person name="Chiriac C."/>
            <person name="Salcher M."/>
            <person name="Ghai R."/>
            <person name="Kavagutti S V."/>
        </authorList>
    </citation>
    <scope>NUCLEOTIDE SEQUENCE</scope>
</reference>
<dbReference type="AlphaFoldDB" id="A0A6J6VXA0"/>